<name>A0A671XRH8_SPAAU</name>
<dbReference type="CDD" id="cd11959">
    <property type="entry name" value="SH3_Cortactin"/>
    <property type="match status" value="1"/>
</dbReference>
<evidence type="ECO:0000256" key="16">
    <source>
        <dbReference type="ARBA" id="ARBA00022583"/>
    </source>
</evidence>
<dbReference type="GO" id="GO:0005783">
    <property type="term" value="C:endoplasmic reticulum"/>
    <property type="evidence" value="ECO:0007669"/>
    <property type="project" value="UniProtKB-SubCell"/>
</dbReference>
<evidence type="ECO:0000256" key="5">
    <source>
        <dbReference type="ARBA" id="ARBA00004246"/>
    </source>
</evidence>
<evidence type="ECO:0000256" key="12">
    <source>
        <dbReference type="ARBA" id="ARBA00022443"/>
    </source>
</evidence>
<evidence type="ECO:0000256" key="22">
    <source>
        <dbReference type="ARBA" id="ARBA00023136"/>
    </source>
</evidence>
<dbReference type="GeneTree" id="ENSGT00940000158565"/>
<feature type="compositionally biased region" description="Basic and acidic residues" evidence="27">
    <location>
        <begin position="289"/>
        <end position="301"/>
    </location>
</feature>
<evidence type="ECO:0000256" key="20">
    <source>
        <dbReference type="ARBA" id="ARBA00023018"/>
    </source>
</evidence>
<keyword evidence="17" id="KW-0677">Repeat</keyword>
<reference evidence="29" key="2">
    <citation type="submission" date="2025-08" db="UniProtKB">
        <authorList>
            <consortium name="Ensembl"/>
        </authorList>
    </citation>
    <scope>IDENTIFICATION</scope>
</reference>
<feature type="compositionally biased region" description="Pro residues" evidence="27">
    <location>
        <begin position="405"/>
        <end position="415"/>
    </location>
</feature>
<feature type="compositionally biased region" description="Basic and acidic residues" evidence="27">
    <location>
        <begin position="350"/>
        <end position="393"/>
    </location>
</feature>
<keyword evidence="16" id="KW-0254">Endocytosis</keyword>
<organism evidence="29 30">
    <name type="scientific">Sparus aurata</name>
    <name type="common">Gilthead sea bream</name>
    <dbReference type="NCBI Taxonomy" id="8175"/>
    <lineage>
        <taxon>Eukaryota</taxon>
        <taxon>Metazoa</taxon>
        <taxon>Chordata</taxon>
        <taxon>Craniata</taxon>
        <taxon>Vertebrata</taxon>
        <taxon>Euteleostomi</taxon>
        <taxon>Actinopterygii</taxon>
        <taxon>Neopterygii</taxon>
        <taxon>Teleostei</taxon>
        <taxon>Neoteleostei</taxon>
        <taxon>Acanthomorphata</taxon>
        <taxon>Eupercaria</taxon>
        <taxon>Spariformes</taxon>
        <taxon>Sparidae</taxon>
        <taxon>Sparus</taxon>
    </lineage>
</organism>
<evidence type="ECO:0000256" key="2">
    <source>
        <dbReference type="ARBA" id="ARBA00004236"/>
    </source>
</evidence>
<evidence type="ECO:0000256" key="9">
    <source>
        <dbReference type="ARBA" id="ARBA00004544"/>
    </source>
</evidence>
<evidence type="ECO:0000313" key="29">
    <source>
        <dbReference type="Ensembl" id="ENSSAUP00010053788.1"/>
    </source>
</evidence>
<gene>
    <name evidence="29" type="primary">CTTN</name>
    <name evidence="29" type="synonym">cttn</name>
</gene>
<dbReference type="GO" id="GO:0001726">
    <property type="term" value="C:ruffle"/>
    <property type="evidence" value="ECO:0007669"/>
    <property type="project" value="UniProtKB-SubCell"/>
</dbReference>
<evidence type="ECO:0000256" key="8">
    <source>
        <dbReference type="ARBA" id="ARBA00004510"/>
    </source>
</evidence>
<dbReference type="GO" id="GO:0005886">
    <property type="term" value="C:plasma membrane"/>
    <property type="evidence" value="ECO:0007669"/>
    <property type="project" value="UniProtKB-SubCell"/>
</dbReference>
<keyword evidence="20" id="KW-0770">Synapse</keyword>
<evidence type="ECO:0000256" key="10">
    <source>
        <dbReference type="ARBA" id="ARBA00004552"/>
    </source>
</evidence>
<keyword evidence="21" id="KW-0175">Coiled coil</keyword>
<dbReference type="CDD" id="cd22249">
    <property type="entry name" value="UDM1_RNF168_RNF169-like"/>
    <property type="match status" value="1"/>
</dbReference>
<dbReference type="PANTHER" id="PTHR10829">
    <property type="entry name" value="CORTACTIN AND DREBRIN"/>
    <property type="match status" value="1"/>
</dbReference>
<dbReference type="AlphaFoldDB" id="A0A671XRH8"/>
<evidence type="ECO:0000256" key="27">
    <source>
        <dbReference type="SAM" id="MobiDB-lite"/>
    </source>
</evidence>
<dbReference type="GO" id="GO:0043197">
    <property type="term" value="C:dendritic spine"/>
    <property type="evidence" value="ECO:0007669"/>
    <property type="project" value="UniProtKB-SubCell"/>
</dbReference>
<keyword evidence="18" id="KW-0256">Endoplasmic reticulum</keyword>
<keyword evidence="30" id="KW-1185">Reference proteome</keyword>
<evidence type="ECO:0000256" key="25">
    <source>
        <dbReference type="ARBA" id="ARBA00023273"/>
    </source>
</evidence>
<dbReference type="GO" id="GO:0002102">
    <property type="term" value="C:podosome"/>
    <property type="evidence" value="ECO:0007669"/>
    <property type="project" value="UniProtKB-SubCell"/>
</dbReference>
<feature type="region of interest" description="Disordered" evidence="27">
    <location>
        <begin position="289"/>
        <end position="419"/>
    </location>
</feature>
<dbReference type="PRINTS" id="PR00452">
    <property type="entry name" value="SH3DOMAIN"/>
</dbReference>
<evidence type="ECO:0000256" key="7">
    <source>
        <dbReference type="ARBA" id="ARBA00004466"/>
    </source>
</evidence>
<evidence type="ECO:0000256" key="4">
    <source>
        <dbReference type="ARBA" id="ARBA00004245"/>
    </source>
</evidence>
<dbReference type="PROSITE" id="PS51090">
    <property type="entry name" value="CORTACTIN"/>
    <property type="match status" value="6"/>
</dbReference>
<dbReference type="GO" id="GO:0030427">
    <property type="term" value="C:site of polarized growth"/>
    <property type="evidence" value="ECO:0007669"/>
    <property type="project" value="TreeGrafter"/>
</dbReference>
<dbReference type="GO" id="GO:0005905">
    <property type="term" value="C:clathrin-coated pit"/>
    <property type="evidence" value="ECO:0007669"/>
    <property type="project" value="UniProtKB-SubCell"/>
</dbReference>
<dbReference type="InterPro" id="IPR001452">
    <property type="entry name" value="SH3_domain"/>
</dbReference>
<dbReference type="FunFam" id="2.30.30.40:FF:000087">
    <property type="entry name" value="Src substrate cortactin"/>
    <property type="match status" value="1"/>
</dbReference>
<evidence type="ECO:0000256" key="13">
    <source>
        <dbReference type="ARBA" id="ARBA00022475"/>
    </source>
</evidence>
<evidence type="ECO:0000256" key="23">
    <source>
        <dbReference type="ARBA" id="ARBA00023176"/>
    </source>
</evidence>
<dbReference type="SUPFAM" id="SSF50044">
    <property type="entry name" value="SH3-domain"/>
    <property type="match status" value="1"/>
</dbReference>
<comment type="subcellular location">
    <subcellularLocation>
        <location evidence="5">Cell junction</location>
        <location evidence="5">Focal adhesion</location>
    </subcellularLocation>
    <subcellularLocation>
        <location evidence="2">Cell membrane</location>
    </subcellularLocation>
    <subcellularLocation>
        <location evidence="6">Cell projection</location>
        <location evidence="6">Dendrite</location>
    </subcellularLocation>
    <subcellularLocation>
        <location evidence="10">Cell projection</location>
        <location evidence="10">Dendritic spine</location>
    </subcellularLocation>
    <subcellularLocation>
        <location evidence="8">Cell projection</location>
        <location evidence="8">Lamellipodium</location>
    </subcellularLocation>
    <subcellularLocation>
        <location evidence="1">Cell projection</location>
        <location evidence="1">Podosome</location>
    </subcellularLocation>
    <subcellularLocation>
        <location evidence="7">Cell projection</location>
        <location evidence="7">Ruffle</location>
    </subcellularLocation>
    <subcellularLocation>
        <location evidence="9">Cytoplasm</location>
        <location evidence="9">Cell cortex</location>
    </subcellularLocation>
    <subcellularLocation>
        <location evidence="4">Cytoplasm</location>
        <location evidence="4">Cytoskeleton</location>
    </subcellularLocation>
    <subcellularLocation>
        <location evidence="3">Endoplasmic reticulum</location>
    </subcellularLocation>
    <subcellularLocation>
        <location evidence="11">Membrane</location>
        <location evidence="11">Clathrin-coated pit</location>
    </subcellularLocation>
</comment>
<reference evidence="29" key="3">
    <citation type="submission" date="2025-09" db="UniProtKB">
        <authorList>
            <consortium name="Ensembl"/>
        </authorList>
    </citation>
    <scope>IDENTIFICATION</scope>
</reference>
<dbReference type="Pfam" id="PF02218">
    <property type="entry name" value="HS1_rep"/>
    <property type="match status" value="6"/>
</dbReference>
<proteinExistence type="predicted"/>
<keyword evidence="15" id="KW-0597">Phosphoprotein</keyword>
<evidence type="ECO:0000256" key="21">
    <source>
        <dbReference type="ARBA" id="ARBA00023054"/>
    </source>
</evidence>
<evidence type="ECO:0000256" key="19">
    <source>
        <dbReference type="ARBA" id="ARBA00022949"/>
    </source>
</evidence>
<dbReference type="GO" id="GO:0005884">
    <property type="term" value="C:actin filament"/>
    <property type="evidence" value="ECO:0007669"/>
    <property type="project" value="TreeGrafter"/>
</dbReference>
<dbReference type="GO" id="GO:0030027">
    <property type="term" value="C:lamellipodium"/>
    <property type="evidence" value="ECO:0007669"/>
    <property type="project" value="UniProtKB-SubCell"/>
</dbReference>
<dbReference type="Gene3D" id="2.30.30.40">
    <property type="entry name" value="SH3 Domains"/>
    <property type="match status" value="1"/>
</dbReference>
<evidence type="ECO:0000313" key="30">
    <source>
        <dbReference type="Proteomes" id="UP000472265"/>
    </source>
</evidence>
<evidence type="ECO:0000256" key="26">
    <source>
        <dbReference type="PROSITE-ProRule" id="PRU00192"/>
    </source>
</evidence>
<evidence type="ECO:0000256" key="3">
    <source>
        <dbReference type="ARBA" id="ARBA00004240"/>
    </source>
</evidence>
<evidence type="ECO:0000256" key="14">
    <source>
        <dbReference type="ARBA" id="ARBA00022490"/>
    </source>
</evidence>
<keyword evidence="14" id="KW-0963">Cytoplasm</keyword>
<keyword evidence="24" id="KW-0206">Cytoskeleton</keyword>
<dbReference type="GO" id="GO:0030833">
    <property type="term" value="P:regulation of actin filament polymerization"/>
    <property type="evidence" value="ECO:0007669"/>
    <property type="project" value="TreeGrafter"/>
</dbReference>
<feature type="region of interest" description="Disordered" evidence="27">
    <location>
        <begin position="1"/>
        <end position="50"/>
    </location>
</feature>
<dbReference type="Pfam" id="PF14604">
    <property type="entry name" value="SH3_9"/>
    <property type="match status" value="1"/>
</dbReference>
<dbReference type="Ensembl" id="ENSSAUT00010056518.1">
    <property type="protein sequence ID" value="ENSSAUP00010053788.1"/>
    <property type="gene ID" value="ENSSAUG00010022156.1"/>
</dbReference>
<accession>A0A671XRH8</accession>
<evidence type="ECO:0000259" key="28">
    <source>
        <dbReference type="PROSITE" id="PS50002"/>
    </source>
</evidence>
<dbReference type="InterPro" id="IPR036028">
    <property type="entry name" value="SH3-like_dom_sf"/>
</dbReference>
<dbReference type="GO" id="GO:0005925">
    <property type="term" value="C:focal adhesion"/>
    <property type="evidence" value="ECO:0007669"/>
    <property type="project" value="UniProtKB-SubCell"/>
</dbReference>
<evidence type="ECO:0000256" key="17">
    <source>
        <dbReference type="ARBA" id="ARBA00022737"/>
    </source>
</evidence>
<keyword evidence="13" id="KW-1003">Cell membrane</keyword>
<dbReference type="SMART" id="SM00326">
    <property type="entry name" value="SH3"/>
    <property type="match status" value="1"/>
</dbReference>
<dbReference type="PANTHER" id="PTHR10829:SF15">
    <property type="entry name" value="SRC SUBSTRATE CORTACTIN"/>
    <property type="match status" value="1"/>
</dbReference>
<reference evidence="29" key="1">
    <citation type="submission" date="2021-04" db="EMBL/GenBank/DDBJ databases">
        <authorList>
            <consortium name="Wellcome Sanger Institute Data Sharing"/>
        </authorList>
    </citation>
    <scope>NUCLEOTIDE SEQUENCE [LARGE SCALE GENOMIC DNA]</scope>
</reference>
<dbReference type="GO" id="GO:0016477">
    <property type="term" value="P:cell migration"/>
    <property type="evidence" value="ECO:0007669"/>
    <property type="project" value="TreeGrafter"/>
</dbReference>
<dbReference type="GO" id="GO:0006897">
    <property type="term" value="P:endocytosis"/>
    <property type="evidence" value="ECO:0007669"/>
    <property type="project" value="UniProtKB-KW"/>
</dbReference>
<keyword evidence="25" id="KW-0966">Cell projection</keyword>
<keyword evidence="19" id="KW-0965">Cell junction</keyword>
<keyword evidence="12 26" id="KW-0728">SH3 domain</keyword>
<evidence type="ECO:0000256" key="24">
    <source>
        <dbReference type="ARBA" id="ARBA00023212"/>
    </source>
</evidence>
<dbReference type="GO" id="GO:0030864">
    <property type="term" value="C:cortical actin cytoskeleton"/>
    <property type="evidence" value="ECO:0007669"/>
    <property type="project" value="TreeGrafter"/>
</dbReference>
<dbReference type="PROSITE" id="PS50002">
    <property type="entry name" value="SH3"/>
    <property type="match status" value="1"/>
</dbReference>
<sequence length="507" mass="56143">MWKAAAGQSVNVAVNDEADDWETDPDFENDVSEKEQRWGAKTVSGSGHQEHIDIHRLRETVSTEHTSLKQKELETMPKASHGYGGKFGVQQDRMDKSAVGHDYQSKLSKHCSQTDTSKGFGGKFGVQADRVDQSAVGFDYQGKTEKHESQKGLGRKIFGGERLMGHVTSLPDLTLCFPLPPLLRTSADYAKGFGGKFGVETDKVDKSAVGFEYQGKTERHESQKDYVKGFGGKFGVQTDRQDKSALGWDHQEKLQLHESQKDYKRGFGGRYGVEVEKQDQCALGYEHKESLAKHESQKDYSKGFGGKFGVQNDRMDKSAGTFDDVAKPTSSYQKTKPVEAAGSSTGSIKARFENIAKQKEEEDRKRAEEERARRQAKEKQEQEEARRKMEEKAPSPVPAAAASPSPTPSPTPPVQPAAAATFQVSPSVCRVFTNGRSVADGQQYDYGEDLGVTAVALYDYQAAGDDEISFDPDDIITNIEMIDEGWWRGVCRGAYGLFPANYVEVRQ</sequence>
<evidence type="ECO:0000256" key="1">
    <source>
        <dbReference type="ARBA" id="ARBA00004188"/>
    </source>
</evidence>
<evidence type="ECO:0000256" key="11">
    <source>
        <dbReference type="ARBA" id="ARBA00004600"/>
    </source>
</evidence>
<feature type="domain" description="SH3" evidence="28">
    <location>
        <begin position="449"/>
        <end position="507"/>
    </location>
</feature>
<evidence type="ECO:0000256" key="15">
    <source>
        <dbReference type="ARBA" id="ARBA00022553"/>
    </source>
</evidence>
<protein>
    <submittedName>
        <fullName evidence="29">Cortactin</fullName>
    </submittedName>
</protein>
<dbReference type="InterPro" id="IPR035716">
    <property type="entry name" value="Cortactin_SH3"/>
</dbReference>
<feature type="compositionally biased region" description="Acidic residues" evidence="27">
    <location>
        <begin position="16"/>
        <end position="30"/>
    </location>
</feature>
<evidence type="ECO:0000256" key="18">
    <source>
        <dbReference type="ARBA" id="ARBA00022824"/>
    </source>
</evidence>
<evidence type="ECO:0000256" key="6">
    <source>
        <dbReference type="ARBA" id="ARBA00004279"/>
    </source>
</evidence>
<dbReference type="GO" id="GO:0051015">
    <property type="term" value="F:actin filament binding"/>
    <property type="evidence" value="ECO:0007669"/>
    <property type="project" value="TreeGrafter"/>
</dbReference>
<keyword evidence="23" id="KW-0168">Coated pit</keyword>
<keyword evidence="22" id="KW-0472">Membrane</keyword>
<dbReference type="InterPro" id="IPR003134">
    <property type="entry name" value="Hs1_Cortactin"/>
</dbReference>
<dbReference type="Proteomes" id="UP000472265">
    <property type="component" value="Chromosome 4"/>
</dbReference>